<dbReference type="Pfam" id="PF06155">
    <property type="entry name" value="GBBH-like_N"/>
    <property type="match status" value="1"/>
</dbReference>
<evidence type="ECO:0000256" key="3">
    <source>
        <dbReference type="ARBA" id="ARBA00008654"/>
    </source>
</evidence>
<dbReference type="PANTHER" id="PTHR10696">
    <property type="entry name" value="GAMMA-BUTYROBETAINE HYDROXYLASE-RELATED"/>
    <property type="match status" value="1"/>
</dbReference>
<comment type="caution">
    <text evidence="11">The sequence shown here is derived from an EMBL/GenBank/DDBJ whole genome shotgun (WGS) entry which is preliminary data.</text>
</comment>
<dbReference type="Gene3D" id="3.60.130.10">
    <property type="entry name" value="Clavaminate synthase-like"/>
    <property type="match status" value="1"/>
</dbReference>
<dbReference type="InterPro" id="IPR050411">
    <property type="entry name" value="AlphaKG_dependent_hydroxylases"/>
</dbReference>
<evidence type="ECO:0000313" key="11">
    <source>
        <dbReference type="EMBL" id="ROT61980.1"/>
    </source>
</evidence>
<organism evidence="11 12">
    <name type="scientific">Penaeus vannamei</name>
    <name type="common">Whiteleg shrimp</name>
    <name type="synonym">Litopenaeus vannamei</name>
    <dbReference type="NCBI Taxonomy" id="6689"/>
    <lineage>
        <taxon>Eukaryota</taxon>
        <taxon>Metazoa</taxon>
        <taxon>Ecdysozoa</taxon>
        <taxon>Arthropoda</taxon>
        <taxon>Crustacea</taxon>
        <taxon>Multicrustacea</taxon>
        <taxon>Malacostraca</taxon>
        <taxon>Eumalacostraca</taxon>
        <taxon>Eucarida</taxon>
        <taxon>Decapoda</taxon>
        <taxon>Dendrobranchiata</taxon>
        <taxon>Penaeoidea</taxon>
        <taxon>Penaeidae</taxon>
        <taxon>Penaeus</taxon>
    </lineage>
</organism>
<dbReference type="PANTHER" id="PTHR10696:SF33">
    <property type="entry name" value="GAMMA-BUTYROBETAINE DIOXYGENASE"/>
    <property type="match status" value="1"/>
</dbReference>
<dbReference type="GO" id="GO:0005739">
    <property type="term" value="C:mitochondrion"/>
    <property type="evidence" value="ECO:0007669"/>
    <property type="project" value="TreeGrafter"/>
</dbReference>
<dbReference type="AlphaFoldDB" id="A0A3R7PWU6"/>
<dbReference type="SUPFAM" id="SSF51197">
    <property type="entry name" value="Clavaminate synthase-like"/>
    <property type="match status" value="1"/>
</dbReference>
<dbReference type="GO" id="GO:0046872">
    <property type="term" value="F:metal ion binding"/>
    <property type="evidence" value="ECO:0007669"/>
    <property type="project" value="UniProtKB-KW"/>
</dbReference>
<dbReference type="GO" id="GO:0045329">
    <property type="term" value="P:carnitine biosynthetic process"/>
    <property type="evidence" value="ECO:0007669"/>
    <property type="project" value="UniProtKB-UniPathway"/>
</dbReference>
<feature type="domain" description="Gamma-butyrobetaine hydroxylase-like N-terminal" evidence="10">
    <location>
        <begin position="26"/>
        <end position="106"/>
    </location>
</feature>
<evidence type="ECO:0000259" key="10">
    <source>
        <dbReference type="Pfam" id="PF06155"/>
    </source>
</evidence>
<evidence type="ECO:0000259" key="9">
    <source>
        <dbReference type="Pfam" id="PF02668"/>
    </source>
</evidence>
<dbReference type="InterPro" id="IPR003819">
    <property type="entry name" value="TauD/TfdA-like"/>
</dbReference>
<feature type="domain" description="TauD/TfdA-like" evidence="9">
    <location>
        <begin position="139"/>
        <end position="296"/>
    </location>
</feature>
<keyword evidence="7" id="KW-0560">Oxidoreductase</keyword>
<evidence type="ECO:0000313" key="12">
    <source>
        <dbReference type="Proteomes" id="UP000283509"/>
    </source>
</evidence>
<evidence type="ECO:0000256" key="2">
    <source>
        <dbReference type="ARBA" id="ARBA00005022"/>
    </source>
</evidence>
<dbReference type="FunFam" id="3.30.2020.30:FF:000002">
    <property type="entry name" value="Putative gamma-butyrobetaine dioxygenase"/>
    <property type="match status" value="1"/>
</dbReference>
<dbReference type="InterPro" id="IPR038492">
    <property type="entry name" value="GBBH-like_N_sf"/>
</dbReference>
<comment type="pathway">
    <text evidence="2">Amine and polyamine biosynthesis; carnitine biosynthesis.</text>
</comment>
<keyword evidence="8" id="KW-0408">Iron</keyword>
<evidence type="ECO:0000256" key="4">
    <source>
        <dbReference type="ARBA" id="ARBA00022723"/>
    </source>
</evidence>
<evidence type="ECO:0000256" key="1">
    <source>
        <dbReference type="ARBA" id="ARBA00001954"/>
    </source>
</evidence>
<dbReference type="GO" id="GO:0016706">
    <property type="term" value="F:2-oxoglutarate-dependent dioxygenase activity"/>
    <property type="evidence" value="ECO:0007669"/>
    <property type="project" value="UniProtKB-ARBA"/>
</dbReference>
<proteinExistence type="inferred from homology"/>
<name>A0A3R7PWU6_PENVA</name>
<dbReference type="OrthoDB" id="406634at2759"/>
<reference evidence="11 12" key="1">
    <citation type="submission" date="2018-04" db="EMBL/GenBank/DDBJ databases">
        <authorList>
            <person name="Zhang X."/>
            <person name="Yuan J."/>
            <person name="Li F."/>
            <person name="Xiang J."/>
        </authorList>
    </citation>
    <scope>NUCLEOTIDE SEQUENCE [LARGE SCALE GENOMIC DNA]</scope>
    <source>
        <tissue evidence="11">Muscle</tissue>
    </source>
</reference>
<comment type="similarity">
    <text evidence="3">Belongs to the gamma-BBH/TMLD family.</text>
</comment>
<dbReference type="Gene3D" id="3.30.2020.30">
    <property type="match status" value="1"/>
</dbReference>
<evidence type="ECO:0000256" key="8">
    <source>
        <dbReference type="ARBA" id="ARBA00023004"/>
    </source>
</evidence>
<evidence type="ECO:0000256" key="6">
    <source>
        <dbReference type="ARBA" id="ARBA00022964"/>
    </source>
</evidence>
<dbReference type="EMBL" id="QCYY01003895">
    <property type="protein sequence ID" value="ROT61980.1"/>
    <property type="molecule type" value="Genomic_DNA"/>
</dbReference>
<protein>
    <submittedName>
        <fullName evidence="11">Putative gamma-butyrobetaine dioxygenase-like</fullName>
    </submittedName>
</protein>
<evidence type="ECO:0000256" key="5">
    <source>
        <dbReference type="ARBA" id="ARBA00022873"/>
    </source>
</evidence>
<sequence>MGLVTDKTTALGFNIKSLNLQLQGVNVQLQVWWREGEPDEFPYIWLRDNCQCPACFLDTASSRVSRVTDIPPNARPREVCVSEDGASLRVVWEDGHEGTYSASWLHERAFNPTQQSIHENFYKLRPELWDSDMSQRIPRASFDELMEDDAALLKLLESMEVLGFTVVSGARQEEGELHRLSKRVSYLVPSHYGTTFTVKSKADPSNPAYTGKYLDLHSDLVFLHYKPCVQLLHCITQFSGEGGDSILADSHRVAVQMRELHPQKFRFLTDVLVNFRDFATDEGFQFDIIARKPMIR</sequence>
<dbReference type="STRING" id="6689.A0A3R7PWU6"/>
<dbReference type="InterPro" id="IPR010376">
    <property type="entry name" value="GBBH-like_N"/>
</dbReference>
<comment type="cofactor">
    <cofactor evidence="1">
        <name>Fe(2+)</name>
        <dbReference type="ChEBI" id="CHEBI:29033"/>
    </cofactor>
</comment>
<dbReference type="Pfam" id="PF02668">
    <property type="entry name" value="TauD"/>
    <property type="match status" value="1"/>
</dbReference>
<reference evidence="11 12" key="2">
    <citation type="submission" date="2019-01" db="EMBL/GenBank/DDBJ databases">
        <title>The decoding of complex shrimp genome reveals the adaptation for benthos swimmer, frequently molting mechanism and breeding impact on genome.</title>
        <authorList>
            <person name="Sun Y."/>
            <person name="Gao Y."/>
            <person name="Yu Y."/>
        </authorList>
    </citation>
    <scope>NUCLEOTIDE SEQUENCE [LARGE SCALE GENOMIC DNA]</scope>
    <source>
        <tissue evidence="11">Muscle</tissue>
    </source>
</reference>
<keyword evidence="12" id="KW-1185">Reference proteome</keyword>
<keyword evidence="5" id="KW-0124">Carnitine biosynthesis</keyword>
<dbReference type="InterPro" id="IPR042098">
    <property type="entry name" value="TauD-like_sf"/>
</dbReference>
<keyword evidence="6 11" id="KW-0223">Dioxygenase</keyword>
<dbReference type="Proteomes" id="UP000283509">
    <property type="component" value="Unassembled WGS sequence"/>
</dbReference>
<gene>
    <name evidence="11" type="ORF">C7M84_020196</name>
</gene>
<evidence type="ECO:0000256" key="7">
    <source>
        <dbReference type="ARBA" id="ARBA00023002"/>
    </source>
</evidence>
<dbReference type="UniPathway" id="UPA00118"/>
<keyword evidence="4" id="KW-0479">Metal-binding</keyword>
<accession>A0A3R7PWU6</accession>